<dbReference type="InterPro" id="IPR020164">
    <property type="entry name" value="Cyt_c_Oxase_assmbl_COX16"/>
</dbReference>
<comment type="subcellular location">
    <subcellularLocation>
        <location evidence="3">Mitochondrion inner membrane</location>
        <topology evidence="3">Single-pass membrane protein</topology>
    </subcellularLocation>
</comment>
<proteinExistence type="inferred from homology"/>
<keyword evidence="18" id="KW-1185">Reference proteome</keyword>
<evidence type="ECO:0000256" key="15">
    <source>
        <dbReference type="SAM" id="MobiDB-lite"/>
    </source>
</evidence>
<evidence type="ECO:0000313" key="17">
    <source>
        <dbReference type="EMBL" id="WFD36204.1"/>
    </source>
</evidence>
<dbReference type="EMBL" id="CP119880">
    <property type="protein sequence ID" value="WFD36204.1"/>
    <property type="molecule type" value="Genomic_DNA"/>
</dbReference>
<keyword evidence="6 14" id="KW-0812">Transmembrane</keyword>
<evidence type="ECO:0000256" key="2">
    <source>
        <dbReference type="ARBA" id="ARBA00002490"/>
    </source>
</evidence>
<evidence type="ECO:0000256" key="12">
    <source>
        <dbReference type="ARBA" id="ARBA00023136"/>
    </source>
</evidence>
<dbReference type="InterPro" id="IPR039799">
    <property type="entry name" value="ALR/ERV"/>
</dbReference>
<dbReference type="Gene3D" id="1.20.120.310">
    <property type="entry name" value="ERV/ALR sulfhydryl oxidase domain"/>
    <property type="match status" value="1"/>
</dbReference>
<comment type="catalytic activity">
    <reaction evidence="14">
        <text>2 R'C(R)SH + O2 = R'C(R)S-S(R)CR' + H2O2</text>
        <dbReference type="Rhea" id="RHEA:17357"/>
        <dbReference type="ChEBI" id="CHEBI:15379"/>
        <dbReference type="ChEBI" id="CHEBI:16240"/>
        <dbReference type="ChEBI" id="CHEBI:16520"/>
        <dbReference type="ChEBI" id="CHEBI:17412"/>
        <dbReference type="EC" id="1.8.3.2"/>
    </reaction>
</comment>
<evidence type="ECO:0000256" key="14">
    <source>
        <dbReference type="RuleBase" id="RU371123"/>
    </source>
</evidence>
<evidence type="ECO:0000256" key="10">
    <source>
        <dbReference type="ARBA" id="ARBA00023002"/>
    </source>
</evidence>
<keyword evidence="13" id="KW-1015">Disulfide bond</keyword>
<evidence type="ECO:0000259" key="16">
    <source>
        <dbReference type="PROSITE" id="PS51324"/>
    </source>
</evidence>
<feature type="domain" description="ERV/ALR sulfhydryl oxidase" evidence="16">
    <location>
        <begin position="222"/>
        <end position="332"/>
    </location>
</feature>
<organism evidence="17 18">
    <name type="scientific">Malassezia cuniculi</name>
    <dbReference type="NCBI Taxonomy" id="948313"/>
    <lineage>
        <taxon>Eukaryota</taxon>
        <taxon>Fungi</taxon>
        <taxon>Dikarya</taxon>
        <taxon>Basidiomycota</taxon>
        <taxon>Ustilaginomycotina</taxon>
        <taxon>Malasseziomycetes</taxon>
        <taxon>Malasseziales</taxon>
        <taxon>Malasseziaceae</taxon>
        <taxon>Malassezia</taxon>
    </lineage>
</organism>
<comment type="function">
    <text evidence="2">Required for the assembly of the mitochondrial respiratory chain complex IV (CIV), also known as cytochrome c oxidase. May participate in merging the COX1 and COX2 assembly lines.</text>
</comment>
<dbReference type="Proteomes" id="UP001219933">
    <property type="component" value="Chromosome 4"/>
</dbReference>
<dbReference type="InterPro" id="IPR036774">
    <property type="entry name" value="ERV/ALR_sulphydryl_oxid_sf"/>
</dbReference>
<dbReference type="Pfam" id="PF14138">
    <property type="entry name" value="COX16"/>
    <property type="match status" value="1"/>
</dbReference>
<dbReference type="PROSITE" id="PS51324">
    <property type="entry name" value="ERV_ALR"/>
    <property type="match status" value="1"/>
</dbReference>
<keyword evidence="12 14" id="KW-0472">Membrane</keyword>
<evidence type="ECO:0000256" key="8">
    <source>
        <dbReference type="ARBA" id="ARBA00022827"/>
    </source>
</evidence>
<evidence type="ECO:0000313" key="18">
    <source>
        <dbReference type="Proteomes" id="UP001219933"/>
    </source>
</evidence>
<dbReference type="Gene3D" id="4.10.320.60">
    <property type="match status" value="1"/>
</dbReference>
<evidence type="ECO:0000256" key="11">
    <source>
        <dbReference type="ARBA" id="ARBA00023128"/>
    </source>
</evidence>
<dbReference type="Pfam" id="PF04777">
    <property type="entry name" value="Evr1_Alr"/>
    <property type="match status" value="1"/>
</dbReference>
<keyword evidence="11" id="KW-0496">Mitochondrion</keyword>
<name>A0AAF0EW11_9BASI</name>
<gene>
    <name evidence="17" type="primary">ERV1</name>
    <name evidence="17" type="ORF">MCUN1_003081</name>
</gene>
<evidence type="ECO:0000256" key="5">
    <source>
        <dbReference type="ARBA" id="ARBA00022630"/>
    </source>
</evidence>
<sequence>MPPIFPSLSSGRSGPPWLNRITAAVRARIRRNPTLYFGAPFVLSIVGASFLLTSLTETRYIRQDAHVRLMSKEEALNLRTNRRKLDIREEYFRMQSGSENLDDWEPVRVARPKGVPEWGGVPDEPAPGQEPVAADYSPESRSSFFSRRAVQAEESDEPPAPLKSGVSHGKPVVLGPDGKPCRACNSKLAFMSATRQTRAPAVSKKADDDARRTAPAAASDPCPPDVEELGHSTWTFLHSAAAYYPDTPSAEQREAMLALLSALPHVYPCSMCAAELRSEYARQQTTADTKEAAVASGPALRRWLCGLHNGVNERLGKPMWDCADAERLRGRWYEPPADRECV</sequence>
<evidence type="ECO:0000256" key="7">
    <source>
        <dbReference type="ARBA" id="ARBA00022792"/>
    </source>
</evidence>
<protein>
    <recommendedName>
        <fullName evidence="14">Sulfhydryl oxidase</fullName>
        <ecNumber evidence="14">1.8.3.2</ecNumber>
    </recommendedName>
</protein>
<evidence type="ECO:0000256" key="3">
    <source>
        <dbReference type="ARBA" id="ARBA00004434"/>
    </source>
</evidence>
<dbReference type="PANTHER" id="PTHR12645">
    <property type="entry name" value="ALR/ERV"/>
    <property type="match status" value="1"/>
</dbReference>
<keyword evidence="8 14" id="KW-0274">FAD</keyword>
<dbReference type="AlphaFoldDB" id="A0AAF0EW11"/>
<dbReference type="PANTHER" id="PTHR12645:SF0">
    <property type="entry name" value="FAD-LINKED SULFHYDRYL OXIDASE ALR"/>
    <property type="match status" value="1"/>
</dbReference>
<dbReference type="GO" id="GO:0016971">
    <property type="term" value="F:flavin-dependent sulfhydryl oxidase activity"/>
    <property type="evidence" value="ECO:0007669"/>
    <property type="project" value="InterPro"/>
</dbReference>
<keyword evidence="7" id="KW-0999">Mitochondrion inner membrane</keyword>
<dbReference type="GO" id="GO:0050660">
    <property type="term" value="F:flavin adenine dinucleotide binding"/>
    <property type="evidence" value="ECO:0007669"/>
    <property type="project" value="TreeGrafter"/>
</dbReference>
<feature type="transmembrane region" description="Helical" evidence="14">
    <location>
        <begin position="35"/>
        <end position="55"/>
    </location>
</feature>
<evidence type="ECO:0000256" key="6">
    <source>
        <dbReference type="ARBA" id="ARBA00022692"/>
    </source>
</evidence>
<feature type="region of interest" description="Disordered" evidence="15">
    <location>
        <begin position="115"/>
        <end position="169"/>
    </location>
</feature>
<evidence type="ECO:0000256" key="13">
    <source>
        <dbReference type="ARBA" id="ARBA00023157"/>
    </source>
</evidence>
<comment type="cofactor">
    <cofactor evidence="1 14">
        <name>FAD</name>
        <dbReference type="ChEBI" id="CHEBI:57692"/>
    </cofactor>
</comment>
<dbReference type="GO" id="GO:0005743">
    <property type="term" value="C:mitochondrial inner membrane"/>
    <property type="evidence" value="ECO:0007669"/>
    <property type="project" value="UniProtKB-SubCell"/>
</dbReference>
<evidence type="ECO:0000256" key="9">
    <source>
        <dbReference type="ARBA" id="ARBA00022989"/>
    </source>
</evidence>
<evidence type="ECO:0000256" key="4">
    <source>
        <dbReference type="ARBA" id="ARBA00008370"/>
    </source>
</evidence>
<keyword evidence="5 14" id="KW-0285">Flavoprotein</keyword>
<reference evidence="17" key="1">
    <citation type="submission" date="2023-03" db="EMBL/GenBank/DDBJ databases">
        <title>Mating type loci evolution in Malassezia.</title>
        <authorList>
            <person name="Coelho M.A."/>
        </authorList>
    </citation>
    <scope>NUCLEOTIDE SEQUENCE</scope>
    <source>
        <strain evidence="17">CBS 11721</strain>
    </source>
</reference>
<feature type="region of interest" description="Disordered" evidence="15">
    <location>
        <begin position="195"/>
        <end position="225"/>
    </location>
</feature>
<accession>A0AAF0EW11</accession>
<keyword evidence="9 14" id="KW-1133">Transmembrane helix</keyword>
<dbReference type="InterPro" id="IPR017905">
    <property type="entry name" value="ERV/ALR_sulphydryl_oxidase"/>
</dbReference>
<dbReference type="SUPFAM" id="SSF69000">
    <property type="entry name" value="FAD-dependent thiol oxidase"/>
    <property type="match status" value="1"/>
</dbReference>
<dbReference type="EC" id="1.8.3.2" evidence="14"/>
<comment type="similarity">
    <text evidence="4">Belongs to the COX16 family.</text>
</comment>
<keyword evidence="10 14" id="KW-0560">Oxidoreductase</keyword>
<evidence type="ECO:0000256" key="1">
    <source>
        <dbReference type="ARBA" id="ARBA00001974"/>
    </source>
</evidence>